<dbReference type="InterPro" id="IPR004294">
    <property type="entry name" value="Carotenoid_Oase"/>
</dbReference>
<dbReference type="Pfam" id="PF03055">
    <property type="entry name" value="RPE65"/>
    <property type="match status" value="1"/>
</dbReference>
<organism evidence="6 7">
    <name type="scientific">Coccomyxa subellipsoidea</name>
    <dbReference type="NCBI Taxonomy" id="248742"/>
    <lineage>
        <taxon>Eukaryota</taxon>
        <taxon>Viridiplantae</taxon>
        <taxon>Chlorophyta</taxon>
        <taxon>core chlorophytes</taxon>
        <taxon>Trebouxiophyceae</taxon>
        <taxon>Trebouxiophyceae incertae sedis</taxon>
        <taxon>Coccomyxaceae</taxon>
        <taxon>Coccomyxa</taxon>
    </lineage>
</organism>
<dbReference type="Proteomes" id="UP001491310">
    <property type="component" value="Unassembled WGS sequence"/>
</dbReference>
<dbReference type="PANTHER" id="PTHR10543">
    <property type="entry name" value="BETA-CAROTENE DIOXYGENASE"/>
    <property type="match status" value="1"/>
</dbReference>
<evidence type="ECO:0000256" key="1">
    <source>
        <dbReference type="ARBA" id="ARBA00001954"/>
    </source>
</evidence>
<keyword evidence="5" id="KW-0408">Iron</keyword>
<keyword evidence="3" id="KW-0479">Metal-binding</keyword>
<evidence type="ECO:0000256" key="3">
    <source>
        <dbReference type="ARBA" id="ARBA00022723"/>
    </source>
</evidence>
<dbReference type="PANTHER" id="PTHR10543:SF24">
    <property type="entry name" value="CAROTENOID ISOMEROOXYGENASE"/>
    <property type="match status" value="1"/>
</dbReference>
<comment type="caution">
    <text evidence="6">The sequence shown here is derived from an EMBL/GenBank/DDBJ whole genome shotgun (WGS) entry which is preliminary data.</text>
</comment>
<reference evidence="6 7" key="1">
    <citation type="journal article" date="2024" name="Nat. Commun.">
        <title>Phylogenomics reveals the evolutionary origins of lichenization in chlorophyte algae.</title>
        <authorList>
            <person name="Puginier C."/>
            <person name="Libourel C."/>
            <person name="Otte J."/>
            <person name="Skaloud P."/>
            <person name="Haon M."/>
            <person name="Grisel S."/>
            <person name="Petersen M."/>
            <person name="Berrin J.G."/>
            <person name="Delaux P.M."/>
            <person name="Dal Grande F."/>
            <person name="Keller J."/>
        </authorList>
    </citation>
    <scope>NUCLEOTIDE SEQUENCE [LARGE SCALE GENOMIC DNA]</scope>
    <source>
        <strain evidence="6 7">SAG 216-7</strain>
    </source>
</reference>
<dbReference type="EMBL" id="JALJOT010000002">
    <property type="protein sequence ID" value="KAK9917657.1"/>
    <property type="molecule type" value="Genomic_DNA"/>
</dbReference>
<proteinExistence type="inferred from homology"/>
<dbReference type="InterPro" id="IPR011044">
    <property type="entry name" value="Quino_amine_DH_bsu"/>
</dbReference>
<evidence type="ECO:0000256" key="2">
    <source>
        <dbReference type="ARBA" id="ARBA00006787"/>
    </source>
</evidence>
<evidence type="ECO:0000256" key="4">
    <source>
        <dbReference type="ARBA" id="ARBA00023002"/>
    </source>
</evidence>
<comment type="cofactor">
    <cofactor evidence="1">
        <name>Fe(2+)</name>
        <dbReference type="ChEBI" id="CHEBI:29033"/>
    </cofactor>
</comment>
<accession>A0ABR2Z136</accession>
<keyword evidence="4" id="KW-0560">Oxidoreductase</keyword>
<comment type="similarity">
    <text evidence="2">Belongs to the carotenoid oxygenase family.</text>
</comment>
<dbReference type="SUPFAM" id="SSF50969">
    <property type="entry name" value="YVTN repeat-like/Quinoprotein amine dehydrogenase"/>
    <property type="match status" value="1"/>
</dbReference>
<evidence type="ECO:0008006" key="8">
    <source>
        <dbReference type="Google" id="ProtNLM"/>
    </source>
</evidence>
<sequence length="481" mass="52989">MRTAFSEEFTPELTVPVEAEVQGKIPIWLHGSFVRNGPGSHHGMTHLFDGYAMLVKFAFKNGSVKVSHRYIDSVAYNTYRDTGKMQFSEFATRVSPLKSLWLAFLGIVASTGIGPGIKVFTDNSSVNVLPTPDGKQLLSLTESVSSTYCIDFDTLKTLGRLDHGDGVEGLLTTAHPTLLPDGSLINLTSGFGSHYTVVRQDRTTNVRTEIAKVPLKHPPTPSWIHDFPVTENYAVVPETPIFFNTKAAIFGDAEYILFDWKPEERTLLHLVNLKTGAVTQFDAPPYFAFHYINTFETADGSSLCFDFGDFGDPEIVRSLSFDNIRSIQRPLAASPVLRMTIPLDGSSTIATVQPLMKDDDSYTYCELPLVNPQYKTKEYRYAYVVSAKTPTFFGNALSKFDVKEGTTKQWHEAGCIPVEPMMVPRPGAQDEDDGVVLSIVAAAEGGSFLLVLDAKSFEEVARAQLPHGIPHGFHGCFVPAN</sequence>
<evidence type="ECO:0000313" key="6">
    <source>
        <dbReference type="EMBL" id="KAK9917657.1"/>
    </source>
</evidence>
<protein>
    <recommendedName>
        <fullName evidence="8">Carotenoid oxygenase</fullName>
    </recommendedName>
</protein>
<evidence type="ECO:0000256" key="5">
    <source>
        <dbReference type="ARBA" id="ARBA00023004"/>
    </source>
</evidence>
<name>A0ABR2Z136_9CHLO</name>
<evidence type="ECO:0000313" key="7">
    <source>
        <dbReference type="Proteomes" id="UP001491310"/>
    </source>
</evidence>
<keyword evidence="7" id="KW-1185">Reference proteome</keyword>
<gene>
    <name evidence="6" type="ORF">WJX75_006929</name>
</gene>